<protein>
    <submittedName>
        <fullName evidence="6">Branched-chain amino acid aminotransferase</fullName>
        <ecNumber evidence="6">2.6.1.42</ecNumber>
    </submittedName>
</protein>
<dbReference type="RefSeq" id="WP_182617036.1">
    <property type="nucleotide sequence ID" value="NZ_BAAATF010000003.1"/>
</dbReference>
<dbReference type="Proteomes" id="UP000540568">
    <property type="component" value="Unassembled WGS sequence"/>
</dbReference>
<dbReference type="Gene3D" id="3.20.10.10">
    <property type="entry name" value="D-amino Acid Aminotransferase, subunit A, domain 2"/>
    <property type="match status" value="1"/>
</dbReference>
<dbReference type="EC" id="2.6.1.42" evidence="6"/>
<dbReference type="EMBL" id="JACGWV010000001">
    <property type="protein sequence ID" value="MBA8808776.1"/>
    <property type="molecule type" value="Genomic_DNA"/>
</dbReference>
<reference evidence="6 7" key="1">
    <citation type="submission" date="2020-07" db="EMBL/GenBank/DDBJ databases">
        <title>Sequencing the genomes of 1000 actinobacteria strains.</title>
        <authorList>
            <person name="Klenk H.-P."/>
        </authorList>
    </citation>
    <scope>NUCLEOTIDE SEQUENCE [LARGE SCALE GENOMIC DNA]</scope>
    <source>
        <strain evidence="6 7">DSM 44121</strain>
    </source>
</reference>
<keyword evidence="3 5" id="KW-0663">Pyridoxal phosphate</keyword>
<evidence type="ECO:0000256" key="1">
    <source>
        <dbReference type="ARBA" id="ARBA00001933"/>
    </source>
</evidence>
<comment type="similarity">
    <text evidence="2 4">Belongs to the class-IV pyridoxal-phosphate-dependent aminotransferase family.</text>
</comment>
<keyword evidence="6" id="KW-0032">Aminotransferase</keyword>
<dbReference type="GO" id="GO:0004084">
    <property type="term" value="F:branched-chain-amino-acid transaminase activity"/>
    <property type="evidence" value="ECO:0007669"/>
    <property type="project" value="UniProtKB-EC"/>
</dbReference>
<evidence type="ECO:0000313" key="6">
    <source>
        <dbReference type="EMBL" id="MBA8808776.1"/>
    </source>
</evidence>
<dbReference type="GO" id="GO:0005829">
    <property type="term" value="C:cytosol"/>
    <property type="evidence" value="ECO:0007669"/>
    <property type="project" value="TreeGrafter"/>
</dbReference>
<keyword evidence="7" id="KW-1185">Reference proteome</keyword>
<dbReference type="Gene3D" id="3.30.470.10">
    <property type="match status" value="1"/>
</dbReference>
<proteinExistence type="inferred from homology"/>
<dbReference type="InterPro" id="IPR018300">
    <property type="entry name" value="Aminotrans_IV_CS"/>
</dbReference>
<dbReference type="Pfam" id="PF01063">
    <property type="entry name" value="Aminotran_4"/>
    <property type="match status" value="1"/>
</dbReference>
<dbReference type="PROSITE" id="PS00770">
    <property type="entry name" value="AA_TRANSFER_CLASS_4"/>
    <property type="match status" value="1"/>
</dbReference>
<dbReference type="InterPro" id="IPR050571">
    <property type="entry name" value="Class-IV_PLP-Dep_Aminotrnsfr"/>
</dbReference>
<dbReference type="InterPro" id="IPR043132">
    <property type="entry name" value="BCAT-like_C"/>
</dbReference>
<dbReference type="PANTHER" id="PTHR42743:SF11">
    <property type="entry name" value="AMINODEOXYCHORISMATE LYASE"/>
    <property type="match status" value="1"/>
</dbReference>
<organism evidence="6 7">
    <name type="scientific">Promicromonospora sukumoe</name>
    <dbReference type="NCBI Taxonomy" id="88382"/>
    <lineage>
        <taxon>Bacteria</taxon>
        <taxon>Bacillati</taxon>
        <taxon>Actinomycetota</taxon>
        <taxon>Actinomycetes</taxon>
        <taxon>Micrococcales</taxon>
        <taxon>Promicromonosporaceae</taxon>
        <taxon>Promicromonospora</taxon>
    </lineage>
</organism>
<dbReference type="InterPro" id="IPR043131">
    <property type="entry name" value="BCAT-like_N"/>
</dbReference>
<dbReference type="AlphaFoldDB" id="A0A7W3J9G7"/>
<comment type="caution">
    <text evidence="6">The sequence shown here is derived from an EMBL/GenBank/DDBJ whole genome shotgun (WGS) entry which is preliminary data.</text>
</comment>
<sequence>MTVIWTEGRMVAPGEAALSAVDHGITVGDGVFETCAVLNGQAFALTRHLARLERSASGMGMAPLDLRKVRDGVDAVLSASPDAGRLRITVTDGIGPLGSGRSDTPQTVVVAATEAVVVHTGRAARSPWTRNENSAVAGLKTTSYAENVVALADAIGKGADESVFANTAGDLCEGTGSNVFLELDGELVTPPLSVGCLAGITRELLLEWGAEAGLPVREAKDGELPFSVLDRVSAGEAQMLLTGSVRNVQPTVWLDGADLRIGELSAAARDLFERNMRERTDP</sequence>
<dbReference type="SUPFAM" id="SSF56752">
    <property type="entry name" value="D-aminoacid aminotransferase-like PLP-dependent enzymes"/>
    <property type="match status" value="1"/>
</dbReference>
<dbReference type="InterPro" id="IPR036038">
    <property type="entry name" value="Aminotransferase-like"/>
</dbReference>
<dbReference type="PANTHER" id="PTHR42743">
    <property type="entry name" value="AMINO-ACID AMINOTRANSFERASE"/>
    <property type="match status" value="1"/>
</dbReference>
<comment type="cofactor">
    <cofactor evidence="1 5">
        <name>pyridoxal 5'-phosphate</name>
        <dbReference type="ChEBI" id="CHEBI:597326"/>
    </cofactor>
</comment>
<evidence type="ECO:0000256" key="3">
    <source>
        <dbReference type="ARBA" id="ARBA00022898"/>
    </source>
</evidence>
<evidence type="ECO:0000256" key="4">
    <source>
        <dbReference type="RuleBase" id="RU004106"/>
    </source>
</evidence>
<dbReference type="InterPro" id="IPR001544">
    <property type="entry name" value="Aminotrans_IV"/>
</dbReference>
<gene>
    <name evidence="6" type="ORF">FHX71_002718</name>
</gene>
<evidence type="ECO:0000313" key="7">
    <source>
        <dbReference type="Proteomes" id="UP000540568"/>
    </source>
</evidence>
<dbReference type="GO" id="GO:0046394">
    <property type="term" value="P:carboxylic acid biosynthetic process"/>
    <property type="evidence" value="ECO:0007669"/>
    <property type="project" value="UniProtKB-ARBA"/>
</dbReference>
<evidence type="ECO:0000256" key="5">
    <source>
        <dbReference type="RuleBase" id="RU004516"/>
    </source>
</evidence>
<evidence type="ECO:0000256" key="2">
    <source>
        <dbReference type="ARBA" id="ARBA00009320"/>
    </source>
</evidence>
<name>A0A7W3J9G7_9MICO</name>
<keyword evidence="6" id="KW-0808">Transferase</keyword>
<accession>A0A7W3J9G7</accession>